<accession>A0A445MIC5</accession>
<feature type="region of interest" description="Disordered" evidence="1">
    <location>
        <begin position="69"/>
        <end position="90"/>
    </location>
</feature>
<dbReference type="AlphaFoldDB" id="A0A445MIC5"/>
<dbReference type="Proteomes" id="UP000290560">
    <property type="component" value="Unassembled WGS sequence"/>
</dbReference>
<dbReference type="EMBL" id="KV876075">
    <property type="protein sequence ID" value="RZR73989.1"/>
    <property type="molecule type" value="Genomic_DNA"/>
</dbReference>
<evidence type="ECO:0000256" key="1">
    <source>
        <dbReference type="SAM" id="MobiDB-lite"/>
    </source>
</evidence>
<proteinExistence type="predicted"/>
<feature type="region of interest" description="Disordered" evidence="1">
    <location>
        <begin position="29"/>
        <end position="50"/>
    </location>
</feature>
<sequence>MTTDISLLPRSLFSASAAAPDLGLASASSFRHTPLSEKKKKKKKKKDSSVLEYVTVPPCAAWRWRRRRRWDRRGTRQASRGSAPVRGSRGRYEESIGLGGVMVVQRFHPRSMVEYLQEKTFVGGRASQ</sequence>
<reference evidence="2" key="1">
    <citation type="journal article" date="2018" name="Data Brief">
        <title>Genome sequence data from 17 accessions of Ensete ventricosum, a staple food crop for millions in Ethiopia.</title>
        <authorList>
            <person name="Yemataw Z."/>
            <person name="Muzemil S."/>
            <person name="Ambachew D."/>
            <person name="Tripathi L."/>
            <person name="Tesfaye K."/>
            <person name="Chala A."/>
            <person name="Farbos A."/>
            <person name="O'Neill P."/>
            <person name="Moore K."/>
            <person name="Grant M."/>
            <person name="Studholme D.J."/>
        </authorList>
    </citation>
    <scope>NUCLEOTIDE SEQUENCE [LARGE SCALE GENOMIC DNA]</scope>
    <source>
        <tissue evidence="2">Leaf</tissue>
    </source>
</reference>
<gene>
    <name evidence="2" type="ORF">BHM03_00030441</name>
</gene>
<name>A0A445MIC5_ENSVE</name>
<protein>
    <submittedName>
        <fullName evidence="2">Uncharacterized protein</fullName>
    </submittedName>
</protein>
<organism evidence="2">
    <name type="scientific">Ensete ventricosum</name>
    <name type="common">Abyssinian banana</name>
    <name type="synonym">Musa ensete</name>
    <dbReference type="NCBI Taxonomy" id="4639"/>
    <lineage>
        <taxon>Eukaryota</taxon>
        <taxon>Viridiplantae</taxon>
        <taxon>Streptophyta</taxon>
        <taxon>Embryophyta</taxon>
        <taxon>Tracheophyta</taxon>
        <taxon>Spermatophyta</taxon>
        <taxon>Magnoliopsida</taxon>
        <taxon>Liliopsida</taxon>
        <taxon>Zingiberales</taxon>
        <taxon>Musaceae</taxon>
        <taxon>Ensete</taxon>
    </lineage>
</organism>
<evidence type="ECO:0000313" key="2">
    <source>
        <dbReference type="EMBL" id="RZR73989.1"/>
    </source>
</evidence>